<dbReference type="Gene3D" id="4.10.60.10">
    <property type="entry name" value="Zinc finger, CCHC-type"/>
    <property type="match status" value="1"/>
</dbReference>
<dbReference type="Pfam" id="PF14787">
    <property type="entry name" value="zf-CCHC_5"/>
    <property type="match status" value="1"/>
</dbReference>
<accession>A0A7L1M7Y9</accession>
<dbReference type="GO" id="GO:0008270">
    <property type="term" value="F:zinc ion binding"/>
    <property type="evidence" value="ECO:0007669"/>
    <property type="project" value="UniProtKB-KW"/>
</dbReference>
<dbReference type="InterPro" id="IPR001878">
    <property type="entry name" value="Znf_CCHC"/>
</dbReference>
<gene>
    <name evidence="4" type="primary">Ervk7</name>
    <name evidence="4" type="ORF">BOMGAR_R15589</name>
</gene>
<keyword evidence="2" id="KW-0479">Metal-binding</keyword>
<organism evidence="4 5">
    <name type="scientific">Bombycilla garrulus</name>
    <name type="common">Bohemian waxwing</name>
    <name type="synonym">Lanius garrulus</name>
    <dbReference type="NCBI Taxonomy" id="125297"/>
    <lineage>
        <taxon>Eukaryota</taxon>
        <taxon>Metazoa</taxon>
        <taxon>Chordata</taxon>
        <taxon>Craniata</taxon>
        <taxon>Vertebrata</taxon>
        <taxon>Euteleostomi</taxon>
        <taxon>Archelosauria</taxon>
        <taxon>Archosauria</taxon>
        <taxon>Dinosauria</taxon>
        <taxon>Saurischia</taxon>
        <taxon>Theropoda</taxon>
        <taxon>Coelurosauria</taxon>
        <taxon>Aves</taxon>
        <taxon>Neognathae</taxon>
        <taxon>Neoaves</taxon>
        <taxon>Telluraves</taxon>
        <taxon>Australaves</taxon>
        <taxon>Passeriformes</taxon>
        <taxon>Bombycillidae</taxon>
        <taxon>Bombycilla</taxon>
    </lineage>
</organism>
<dbReference type="InterPro" id="IPR036875">
    <property type="entry name" value="Znf_CCHC_sf"/>
</dbReference>
<comment type="caution">
    <text evidence="4">The sequence shown here is derived from an EMBL/GenBank/DDBJ whole genome shotgun (WGS) entry which is preliminary data.</text>
</comment>
<dbReference type="GO" id="GO:0003676">
    <property type="term" value="F:nucleic acid binding"/>
    <property type="evidence" value="ECO:0007669"/>
    <property type="project" value="InterPro"/>
</dbReference>
<protein>
    <submittedName>
        <fullName evidence="4">GAK7 protein</fullName>
    </submittedName>
</protein>
<evidence type="ECO:0000256" key="2">
    <source>
        <dbReference type="PROSITE-ProRule" id="PRU00047"/>
    </source>
</evidence>
<sequence>MAAALAAIRGPSESAEVCYASGKPGHLKRDCLALKGDKPKDFTLCPRCHKGWHFANKCCSKYDSEDRLIQGNQLQSVGWCGAPTKIPQPPLQMPSQVPPLQVSHAVSPQVFA</sequence>
<keyword evidence="1" id="KW-0449">Lipoprotein</keyword>
<keyword evidence="2" id="KW-0863">Zinc-finger</keyword>
<name>A0A7L1M7Y9_BOMGA</name>
<dbReference type="OrthoDB" id="9386882at2759"/>
<evidence type="ECO:0000313" key="4">
    <source>
        <dbReference type="EMBL" id="NXN83520.1"/>
    </source>
</evidence>
<dbReference type="SUPFAM" id="SSF57756">
    <property type="entry name" value="Retrovirus zinc finger-like domains"/>
    <property type="match status" value="1"/>
</dbReference>
<keyword evidence="2" id="KW-0862">Zinc</keyword>
<dbReference type="AlphaFoldDB" id="A0A7L1M7Y9"/>
<feature type="non-terminal residue" evidence="4">
    <location>
        <position position="112"/>
    </location>
</feature>
<evidence type="ECO:0000313" key="5">
    <source>
        <dbReference type="Proteomes" id="UP000532545"/>
    </source>
</evidence>
<dbReference type="EMBL" id="VXBU01009095">
    <property type="protein sequence ID" value="NXN83520.1"/>
    <property type="molecule type" value="Genomic_DNA"/>
</dbReference>
<dbReference type="PROSITE" id="PS50158">
    <property type="entry name" value="ZF_CCHC"/>
    <property type="match status" value="1"/>
</dbReference>
<reference evidence="4 5" key="1">
    <citation type="submission" date="2019-09" db="EMBL/GenBank/DDBJ databases">
        <title>Bird 10,000 Genomes (B10K) Project - Family phase.</title>
        <authorList>
            <person name="Zhang G."/>
        </authorList>
    </citation>
    <scope>NUCLEOTIDE SEQUENCE [LARGE SCALE GENOMIC DNA]</scope>
    <source>
        <strain evidence="4">B10K-DU-002-23</strain>
        <tissue evidence="4">Muscle</tissue>
    </source>
</reference>
<dbReference type="PANTHER" id="PTHR40389">
    <property type="entry name" value="ENDOGENOUS RETROVIRUS GROUP K MEMBER 24 GAG POLYPROTEIN-RELATED"/>
    <property type="match status" value="1"/>
</dbReference>
<feature type="domain" description="CCHC-type" evidence="3">
    <location>
        <begin position="18"/>
        <end position="31"/>
    </location>
</feature>
<dbReference type="PANTHER" id="PTHR40389:SF2">
    <property type="entry name" value="ENDOGENOUS RETROVIRUS GROUP K MEMBER 24 GAG POLYPROTEIN-RELATED"/>
    <property type="match status" value="1"/>
</dbReference>
<dbReference type="InterPro" id="IPR050195">
    <property type="entry name" value="Primate_lentivir_Gag_pol-like"/>
</dbReference>
<evidence type="ECO:0000256" key="1">
    <source>
        <dbReference type="ARBA" id="ARBA00022707"/>
    </source>
</evidence>
<keyword evidence="5" id="KW-1185">Reference proteome</keyword>
<keyword evidence="1" id="KW-0519">Myristate</keyword>
<feature type="non-terminal residue" evidence="4">
    <location>
        <position position="1"/>
    </location>
</feature>
<proteinExistence type="predicted"/>
<evidence type="ECO:0000259" key="3">
    <source>
        <dbReference type="PROSITE" id="PS50158"/>
    </source>
</evidence>
<dbReference type="Proteomes" id="UP000532545">
    <property type="component" value="Unassembled WGS sequence"/>
</dbReference>